<accession>V4BH88</accession>
<dbReference type="SMART" id="SM00248">
    <property type="entry name" value="ANK"/>
    <property type="match status" value="4"/>
</dbReference>
<keyword evidence="2" id="KW-0040">ANK repeat</keyword>
<dbReference type="STRING" id="225164.V4BH88"/>
<feature type="region of interest" description="Disordered" evidence="3">
    <location>
        <begin position="326"/>
        <end position="345"/>
    </location>
</feature>
<dbReference type="Gene3D" id="1.25.40.20">
    <property type="entry name" value="Ankyrin repeat-containing domain"/>
    <property type="match status" value="2"/>
</dbReference>
<dbReference type="OrthoDB" id="19014at2759"/>
<keyword evidence="1" id="KW-0677">Repeat</keyword>
<evidence type="ECO:0000256" key="2">
    <source>
        <dbReference type="PROSITE-ProRule" id="PRU00023"/>
    </source>
</evidence>
<organism evidence="4 5">
    <name type="scientific">Lottia gigantea</name>
    <name type="common">Giant owl limpet</name>
    <dbReference type="NCBI Taxonomy" id="225164"/>
    <lineage>
        <taxon>Eukaryota</taxon>
        <taxon>Metazoa</taxon>
        <taxon>Spiralia</taxon>
        <taxon>Lophotrochozoa</taxon>
        <taxon>Mollusca</taxon>
        <taxon>Gastropoda</taxon>
        <taxon>Patellogastropoda</taxon>
        <taxon>Lottioidea</taxon>
        <taxon>Lottiidae</taxon>
        <taxon>Lottia</taxon>
    </lineage>
</organism>
<protein>
    <submittedName>
        <fullName evidence="4">Uncharacterized protein</fullName>
    </submittedName>
</protein>
<feature type="repeat" description="ANK" evidence="2">
    <location>
        <begin position="268"/>
        <end position="300"/>
    </location>
</feature>
<dbReference type="EMBL" id="KB202823">
    <property type="protein sequence ID" value="ESO87894.1"/>
    <property type="molecule type" value="Genomic_DNA"/>
</dbReference>
<evidence type="ECO:0000256" key="1">
    <source>
        <dbReference type="ARBA" id="ARBA00022737"/>
    </source>
</evidence>
<dbReference type="GO" id="GO:0005737">
    <property type="term" value="C:cytoplasm"/>
    <property type="evidence" value="ECO:0007669"/>
    <property type="project" value="TreeGrafter"/>
</dbReference>
<sequence>MTDHHELVAEMPSIERMATQDRLKHAKKRRSQQMKKWTQYEKHLDKEHSKKRKSGHGSVDVKKQKRKKRNVIFVPNISLLEAAARNDVEEVRSLLEQGVKPDLTNDDGLTAIHQCCIDDSEEMLKLLLEYGANVNAQDSEHWTPLHAAATCGHAHLCRHLIENGADLLAVNSDGNMPYDICEDDATLDYIETEMAKRGITQEEIDDKRLASEKYVLEDLEKIKAANKSLEFRDHIGATPLHIAAANGYLQVAQYLLDNHVAVDIRDHDSWQPIHAAAYWGQPDLVDILVQNGADIDAKIKSGETPFDLCEDPELKQKILDVKDEIETNRASRGGKSSHIKHRISS</sequence>
<dbReference type="SUPFAM" id="SSF48403">
    <property type="entry name" value="Ankyrin repeat"/>
    <property type="match status" value="1"/>
</dbReference>
<dbReference type="OMA" id="MVWQQLG"/>
<feature type="repeat" description="ANK" evidence="2">
    <location>
        <begin position="235"/>
        <end position="267"/>
    </location>
</feature>
<dbReference type="PROSITE" id="PS50088">
    <property type="entry name" value="ANK_REPEAT"/>
    <property type="match status" value="4"/>
</dbReference>
<dbReference type="GO" id="GO:0004857">
    <property type="term" value="F:enzyme inhibitor activity"/>
    <property type="evidence" value="ECO:0007669"/>
    <property type="project" value="TreeGrafter"/>
</dbReference>
<gene>
    <name evidence="4" type="ORF">LOTGIDRAFT_194024</name>
</gene>
<dbReference type="GO" id="GO:0017020">
    <property type="term" value="F:myosin phosphatase regulator activity"/>
    <property type="evidence" value="ECO:0007669"/>
    <property type="project" value="TreeGrafter"/>
</dbReference>
<dbReference type="HOGENOM" id="CLU_000134_54_3_1"/>
<feature type="repeat" description="ANK" evidence="2">
    <location>
        <begin position="140"/>
        <end position="172"/>
    </location>
</feature>
<feature type="compositionally biased region" description="Basic residues" evidence="3">
    <location>
        <begin position="335"/>
        <end position="345"/>
    </location>
</feature>
<dbReference type="InterPro" id="IPR036770">
    <property type="entry name" value="Ankyrin_rpt-contain_sf"/>
</dbReference>
<dbReference type="RefSeq" id="XP_009061495.1">
    <property type="nucleotide sequence ID" value="XM_009063247.1"/>
</dbReference>
<feature type="non-terminal residue" evidence="4">
    <location>
        <position position="345"/>
    </location>
</feature>
<name>V4BH88_LOTGI</name>
<dbReference type="CTD" id="20245056"/>
<evidence type="ECO:0000313" key="4">
    <source>
        <dbReference type="EMBL" id="ESO87894.1"/>
    </source>
</evidence>
<dbReference type="AlphaFoldDB" id="V4BH88"/>
<dbReference type="KEGG" id="lgi:LOTGIDRAFT_194024"/>
<dbReference type="PROSITE" id="PS50297">
    <property type="entry name" value="ANK_REP_REGION"/>
    <property type="match status" value="4"/>
</dbReference>
<dbReference type="PANTHER" id="PTHR24179">
    <property type="entry name" value="PROTEIN PHOSPHATASE 1 REGULATORY SUBUNIT 12"/>
    <property type="match status" value="1"/>
</dbReference>
<dbReference type="Proteomes" id="UP000030746">
    <property type="component" value="Unassembled WGS sequence"/>
</dbReference>
<feature type="region of interest" description="Disordered" evidence="3">
    <location>
        <begin position="1"/>
        <end position="65"/>
    </location>
</feature>
<feature type="repeat" description="ANK" evidence="2">
    <location>
        <begin position="107"/>
        <end position="139"/>
    </location>
</feature>
<reference evidence="4 5" key="1">
    <citation type="journal article" date="2013" name="Nature">
        <title>Insights into bilaterian evolution from three spiralian genomes.</title>
        <authorList>
            <person name="Simakov O."/>
            <person name="Marletaz F."/>
            <person name="Cho S.J."/>
            <person name="Edsinger-Gonzales E."/>
            <person name="Havlak P."/>
            <person name="Hellsten U."/>
            <person name="Kuo D.H."/>
            <person name="Larsson T."/>
            <person name="Lv J."/>
            <person name="Arendt D."/>
            <person name="Savage R."/>
            <person name="Osoegawa K."/>
            <person name="de Jong P."/>
            <person name="Grimwood J."/>
            <person name="Chapman J.A."/>
            <person name="Shapiro H."/>
            <person name="Aerts A."/>
            <person name="Otillar R.P."/>
            <person name="Terry A.Y."/>
            <person name="Boore J.L."/>
            <person name="Grigoriev I.V."/>
            <person name="Lindberg D.R."/>
            <person name="Seaver E.C."/>
            <person name="Weisblat D.A."/>
            <person name="Putnam N.H."/>
            <person name="Rokhsar D.S."/>
        </authorList>
    </citation>
    <scope>NUCLEOTIDE SEQUENCE [LARGE SCALE GENOMIC DNA]</scope>
</reference>
<dbReference type="FunFam" id="1.25.40.20:FF:000198">
    <property type="entry name" value="Myosin binding subunit, isoform P"/>
    <property type="match status" value="1"/>
</dbReference>
<dbReference type="PRINTS" id="PR01415">
    <property type="entry name" value="ANKYRIN"/>
</dbReference>
<feature type="compositionally biased region" description="Basic residues" evidence="3">
    <location>
        <begin position="24"/>
        <end position="33"/>
    </location>
</feature>
<evidence type="ECO:0000256" key="3">
    <source>
        <dbReference type="SAM" id="MobiDB-lite"/>
    </source>
</evidence>
<feature type="compositionally biased region" description="Basic and acidic residues" evidence="3">
    <location>
        <begin position="38"/>
        <end position="48"/>
    </location>
</feature>
<dbReference type="InterPro" id="IPR002110">
    <property type="entry name" value="Ankyrin_rpt"/>
</dbReference>
<keyword evidence="5" id="KW-1185">Reference proteome</keyword>
<dbReference type="Pfam" id="PF12796">
    <property type="entry name" value="Ank_2"/>
    <property type="match status" value="2"/>
</dbReference>
<dbReference type="InterPro" id="IPR051226">
    <property type="entry name" value="PP1_Regulatory_Subunit"/>
</dbReference>
<evidence type="ECO:0000313" key="5">
    <source>
        <dbReference type="Proteomes" id="UP000030746"/>
    </source>
</evidence>
<dbReference type="GeneID" id="20245056"/>
<dbReference type="PANTHER" id="PTHR24179:SF29">
    <property type="entry name" value="LD46604P"/>
    <property type="match status" value="1"/>
</dbReference>
<proteinExistence type="predicted"/>